<dbReference type="Proteomes" id="UP001497527">
    <property type="component" value="Unassembled WGS sequence"/>
</dbReference>
<reference evidence="5 6" key="1">
    <citation type="submission" date="2024-05" db="EMBL/GenBank/DDBJ databases">
        <authorList>
            <person name="Duchaud E."/>
        </authorList>
    </citation>
    <scope>NUCLEOTIDE SEQUENCE [LARGE SCALE GENOMIC DNA]</scope>
    <source>
        <strain evidence="5">Ena-SAMPLE-TAB-13-05-2024-13:56:06:370-140308</strain>
    </source>
</reference>
<dbReference type="SMART" id="SM00228">
    <property type="entry name" value="PDZ"/>
    <property type="match status" value="1"/>
</dbReference>
<dbReference type="SUPFAM" id="SSF50156">
    <property type="entry name" value="PDZ domain-like"/>
    <property type="match status" value="1"/>
</dbReference>
<dbReference type="Pfam" id="PF17820">
    <property type="entry name" value="PDZ_6"/>
    <property type="match status" value="1"/>
</dbReference>
<gene>
    <name evidence="5" type="ORF">T190423A01A_60187</name>
</gene>
<evidence type="ECO:0000256" key="1">
    <source>
        <dbReference type="ARBA" id="ARBA00022801"/>
    </source>
</evidence>
<dbReference type="Gene3D" id="2.30.42.10">
    <property type="match status" value="1"/>
</dbReference>
<organism evidence="5 6">
    <name type="scientific">Tenacibaculum polynesiense</name>
    <dbReference type="NCBI Taxonomy" id="3137857"/>
    <lineage>
        <taxon>Bacteria</taxon>
        <taxon>Pseudomonadati</taxon>
        <taxon>Bacteroidota</taxon>
        <taxon>Flavobacteriia</taxon>
        <taxon>Flavobacteriales</taxon>
        <taxon>Flavobacteriaceae</taxon>
        <taxon>Tenacibaculum</taxon>
    </lineage>
</organism>
<feature type="domain" description="Peptidase A2" evidence="4">
    <location>
        <begin position="55"/>
        <end position="144"/>
    </location>
</feature>
<keyword evidence="6" id="KW-1185">Reference proteome</keyword>
<dbReference type="PROSITE" id="PS00141">
    <property type="entry name" value="ASP_PROTEASE"/>
    <property type="match status" value="1"/>
</dbReference>
<evidence type="ECO:0000313" key="5">
    <source>
        <dbReference type="EMBL" id="CAL2104250.1"/>
    </source>
</evidence>
<dbReference type="PROSITE" id="PS50106">
    <property type="entry name" value="PDZ"/>
    <property type="match status" value="1"/>
</dbReference>
<dbReference type="SUPFAM" id="SSF50630">
    <property type="entry name" value="Acid proteases"/>
    <property type="match status" value="1"/>
</dbReference>
<evidence type="ECO:0000313" key="6">
    <source>
        <dbReference type="Proteomes" id="UP001497527"/>
    </source>
</evidence>
<evidence type="ECO:0000259" key="3">
    <source>
        <dbReference type="PROSITE" id="PS50106"/>
    </source>
</evidence>
<evidence type="ECO:0000259" key="4">
    <source>
        <dbReference type="PROSITE" id="PS50175"/>
    </source>
</evidence>
<sequence length="445" mass="50987">MRKKLLTLLLLHVCLLSFGQGKFQFFGKKTDKQTVSFRLINNLIVIPLEINDKPLSFILDTGVNKTILFNLTQNDSIDLKEVRKVFIHGLGDGEPVEALLSRKNTFRVNNIVNSNESLYVILKDAFNLSARMGTTIHGIIGYDLLKDVIARVDYNNKKVTFYNPKTFKYPKRCRKCETIPLEFYRNKPYVDVNVDLVDNVNDLPVKLLIDSGGTDAMWLFEDTKKEIRTPKKYFNDVLGEGFSGTIYGNRSRVAKLKIGKYEIIQPTAAFLDSTSTFNARKFKKRNGSIGGEVLKRFKVWIDYPNGKITFKKNAPLKGGFYYNMSGLHVIYNGQELIKEEAITKFARTLENNNVSKNNTISLVTTFFYRFKPSYKIDKVVEGSPAARAGLMEGDVIKYINGKPAHTYTMGQIMELFHSKPDKKIKLKVDRGVTRLKYEFRLEQRI</sequence>
<dbReference type="InterPro" id="IPR021109">
    <property type="entry name" value="Peptidase_aspartic_dom_sf"/>
</dbReference>
<dbReference type="InterPro" id="IPR001478">
    <property type="entry name" value="PDZ"/>
</dbReference>
<dbReference type="InterPro" id="IPR036034">
    <property type="entry name" value="PDZ_sf"/>
</dbReference>
<dbReference type="RefSeq" id="WP_348718531.1">
    <property type="nucleotide sequence ID" value="NZ_CAXJIO010000015.1"/>
</dbReference>
<accession>A0ABM9PF79</accession>
<feature type="domain" description="PDZ" evidence="3">
    <location>
        <begin position="376"/>
        <end position="416"/>
    </location>
</feature>
<dbReference type="InterPro" id="IPR001995">
    <property type="entry name" value="Peptidase_A2_cat"/>
</dbReference>
<keyword evidence="2" id="KW-0732">Signal</keyword>
<evidence type="ECO:0000256" key="2">
    <source>
        <dbReference type="SAM" id="SignalP"/>
    </source>
</evidence>
<comment type="caution">
    <text evidence="5">The sequence shown here is derived from an EMBL/GenBank/DDBJ whole genome shotgun (WGS) entry which is preliminary data.</text>
</comment>
<dbReference type="InterPro" id="IPR001969">
    <property type="entry name" value="Aspartic_peptidase_AS"/>
</dbReference>
<name>A0ABM9PF79_9FLAO</name>
<dbReference type="PROSITE" id="PS50175">
    <property type="entry name" value="ASP_PROT_RETROV"/>
    <property type="match status" value="1"/>
</dbReference>
<dbReference type="Gene3D" id="2.40.70.10">
    <property type="entry name" value="Acid Proteases"/>
    <property type="match status" value="2"/>
</dbReference>
<dbReference type="Pfam" id="PF13650">
    <property type="entry name" value="Asp_protease_2"/>
    <property type="match status" value="2"/>
</dbReference>
<dbReference type="InterPro" id="IPR041489">
    <property type="entry name" value="PDZ_6"/>
</dbReference>
<keyword evidence="1" id="KW-0378">Hydrolase</keyword>
<protein>
    <submittedName>
        <fullName evidence="5">PDZ domain-containing protein</fullName>
    </submittedName>
</protein>
<proteinExistence type="predicted"/>
<feature type="signal peptide" evidence="2">
    <location>
        <begin position="1"/>
        <end position="19"/>
    </location>
</feature>
<dbReference type="EMBL" id="CAXJIO010000015">
    <property type="protein sequence ID" value="CAL2104250.1"/>
    <property type="molecule type" value="Genomic_DNA"/>
</dbReference>
<feature type="chain" id="PRO_5047047347" evidence="2">
    <location>
        <begin position="20"/>
        <end position="445"/>
    </location>
</feature>